<accession>A0ABQ2UJV8</accession>
<name>A0ABQ2UJV8_9ACTN</name>
<organism evidence="1 2">
    <name type="scientific">Streptomyces albospinus</name>
    <dbReference type="NCBI Taxonomy" id="285515"/>
    <lineage>
        <taxon>Bacteria</taxon>
        <taxon>Bacillati</taxon>
        <taxon>Actinomycetota</taxon>
        <taxon>Actinomycetes</taxon>
        <taxon>Kitasatosporales</taxon>
        <taxon>Streptomycetaceae</taxon>
        <taxon>Streptomyces</taxon>
    </lineage>
</organism>
<gene>
    <name evidence="1" type="ORF">GCM10010211_00330</name>
</gene>
<comment type="caution">
    <text evidence="1">The sequence shown here is derived from an EMBL/GenBank/DDBJ whole genome shotgun (WGS) entry which is preliminary data.</text>
</comment>
<evidence type="ECO:0000313" key="2">
    <source>
        <dbReference type="Proteomes" id="UP000654471"/>
    </source>
</evidence>
<dbReference type="RefSeq" id="WP_189295011.1">
    <property type="nucleotide sequence ID" value="NZ_BMRP01000001.1"/>
</dbReference>
<proteinExistence type="predicted"/>
<protein>
    <submittedName>
        <fullName evidence="1">Uncharacterized protein</fullName>
    </submittedName>
</protein>
<dbReference type="Proteomes" id="UP000654471">
    <property type="component" value="Unassembled WGS sequence"/>
</dbReference>
<sequence length="48" mass="5294">MITYEEEAELVRLAKELGGLFLEFAQPQGLGDLGYDTIGGFFRGEQIA</sequence>
<keyword evidence="2" id="KW-1185">Reference proteome</keyword>
<reference evidence="2" key="1">
    <citation type="journal article" date="2019" name="Int. J. Syst. Evol. Microbiol.">
        <title>The Global Catalogue of Microorganisms (GCM) 10K type strain sequencing project: providing services to taxonomists for standard genome sequencing and annotation.</title>
        <authorList>
            <consortium name="The Broad Institute Genomics Platform"/>
            <consortium name="The Broad Institute Genome Sequencing Center for Infectious Disease"/>
            <person name="Wu L."/>
            <person name="Ma J."/>
        </authorList>
    </citation>
    <scope>NUCLEOTIDE SEQUENCE [LARGE SCALE GENOMIC DNA]</scope>
    <source>
        <strain evidence="2">JCM 3399</strain>
    </source>
</reference>
<dbReference type="EMBL" id="BMRP01000001">
    <property type="protein sequence ID" value="GGU41311.1"/>
    <property type="molecule type" value="Genomic_DNA"/>
</dbReference>
<evidence type="ECO:0000313" key="1">
    <source>
        <dbReference type="EMBL" id="GGU41311.1"/>
    </source>
</evidence>